<dbReference type="EC" id="2.1.1.319" evidence="1"/>
<evidence type="ECO:0000313" key="10">
    <source>
        <dbReference type="Proteomes" id="UP000663193"/>
    </source>
</evidence>
<comment type="catalytic activity">
    <reaction evidence="5">
        <text>L-arginyl-[protein] + 2 S-adenosyl-L-methionine = N(omega),N(omega)-dimethyl-L-arginyl-[protein] + 2 S-adenosyl-L-homocysteine + 2 H(+)</text>
        <dbReference type="Rhea" id="RHEA:48096"/>
        <dbReference type="Rhea" id="RHEA-COMP:10532"/>
        <dbReference type="Rhea" id="RHEA-COMP:11991"/>
        <dbReference type="ChEBI" id="CHEBI:15378"/>
        <dbReference type="ChEBI" id="CHEBI:29965"/>
        <dbReference type="ChEBI" id="CHEBI:57856"/>
        <dbReference type="ChEBI" id="CHEBI:59789"/>
        <dbReference type="ChEBI" id="CHEBI:61897"/>
        <dbReference type="EC" id="2.1.1.319"/>
    </reaction>
    <physiologicalReaction direction="left-to-right" evidence="5">
        <dbReference type="Rhea" id="RHEA:48097"/>
    </physiologicalReaction>
</comment>
<keyword evidence="2 7" id="KW-0489">Methyltransferase</keyword>
<dbReference type="GO" id="GO:0035242">
    <property type="term" value="F:protein-arginine omega-N asymmetric methyltransferase activity"/>
    <property type="evidence" value="ECO:0007669"/>
    <property type="project" value="UniProtKB-EC"/>
</dbReference>
<dbReference type="SUPFAM" id="SSF57667">
    <property type="entry name" value="beta-beta-alpha zinc fingers"/>
    <property type="match status" value="1"/>
</dbReference>
<name>A0A7U2F554_PHANO</name>
<comment type="catalytic activity">
    <reaction evidence="6">
        <text>L-arginyl-[protein] + S-adenosyl-L-methionine = N(omega)-methyl-L-arginyl-[protein] + S-adenosyl-L-homocysteine + H(+)</text>
        <dbReference type="Rhea" id="RHEA:48100"/>
        <dbReference type="Rhea" id="RHEA-COMP:10532"/>
        <dbReference type="Rhea" id="RHEA-COMP:11990"/>
        <dbReference type="ChEBI" id="CHEBI:15378"/>
        <dbReference type="ChEBI" id="CHEBI:29965"/>
        <dbReference type="ChEBI" id="CHEBI:57856"/>
        <dbReference type="ChEBI" id="CHEBI:59789"/>
        <dbReference type="ChEBI" id="CHEBI:65280"/>
    </reaction>
    <physiologicalReaction direction="left-to-right" evidence="6">
        <dbReference type="Rhea" id="RHEA:48101"/>
    </physiologicalReaction>
</comment>
<dbReference type="KEGG" id="pno:SNOG_06265"/>
<dbReference type="Gene3D" id="2.70.160.11">
    <property type="entry name" value="Hnrnp arginine n-methyltransferase1"/>
    <property type="match status" value="1"/>
</dbReference>
<gene>
    <name evidence="9" type="ORF">JI435_062650</name>
</gene>
<protein>
    <recommendedName>
        <fullName evidence="1">type I protein arginine methyltransferase</fullName>
        <ecNumber evidence="1">2.1.1.319</ecNumber>
    </recommendedName>
</protein>
<dbReference type="FunFam" id="3.40.50.150:FF:000003">
    <property type="entry name" value="Blast:Protein arginine N-methyltransferase 1"/>
    <property type="match status" value="1"/>
</dbReference>
<reference evidence="10" key="1">
    <citation type="journal article" date="2021" name="BMC Genomics">
        <title>Chromosome-level genome assembly and manually-curated proteome of model necrotroph Parastagonospora nodorum Sn15 reveals a genome-wide trove of candidate effector homologs, and redundancy of virulence-related functions within an accessory chromosome.</title>
        <authorList>
            <person name="Bertazzoni S."/>
            <person name="Jones D.A.B."/>
            <person name="Phan H.T."/>
            <person name="Tan K.-C."/>
            <person name="Hane J.K."/>
        </authorList>
    </citation>
    <scope>NUCLEOTIDE SEQUENCE [LARGE SCALE GENOMIC DNA]</scope>
    <source>
        <strain evidence="10">SN15 / ATCC MYA-4574 / FGSC 10173)</strain>
    </source>
</reference>
<dbReference type="VEuPathDB" id="FungiDB:JI435_062650"/>
<dbReference type="AlphaFoldDB" id="A0A7U2F554"/>
<dbReference type="InterPro" id="IPR036236">
    <property type="entry name" value="Znf_C2H2_sf"/>
</dbReference>
<organism evidence="9 10">
    <name type="scientific">Phaeosphaeria nodorum (strain SN15 / ATCC MYA-4574 / FGSC 10173)</name>
    <name type="common">Glume blotch fungus</name>
    <name type="synonym">Parastagonospora nodorum</name>
    <dbReference type="NCBI Taxonomy" id="321614"/>
    <lineage>
        <taxon>Eukaryota</taxon>
        <taxon>Fungi</taxon>
        <taxon>Dikarya</taxon>
        <taxon>Ascomycota</taxon>
        <taxon>Pezizomycotina</taxon>
        <taxon>Dothideomycetes</taxon>
        <taxon>Pleosporomycetidae</taxon>
        <taxon>Pleosporales</taxon>
        <taxon>Pleosporineae</taxon>
        <taxon>Phaeosphaeriaceae</taxon>
        <taxon>Parastagonospora</taxon>
    </lineage>
</organism>
<dbReference type="InterPro" id="IPR025799">
    <property type="entry name" value="Arg_MeTrfase"/>
</dbReference>
<evidence type="ECO:0000256" key="5">
    <source>
        <dbReference type="ARBA" id="ARBA00047384"/>
    </source>
</evidence>
<dbReference type="PROSITE" id="PS51678">
    <property type="entry name" value="SAM_MT_PRMT"/>
    <property type="match status" value="1"/>
</dbReference>
<dbReference type="EMBL" id="CP069031">
    <property type="protein sequence ID" value="QRC98903.1"/>
    <property type="molecule type" value="Genomic_DNA"/>
</dbReference>
<dbReference type="InterPro" id="IPR055135">
    <property type="entry name" value="PRMT_dom"/>
</dbReference>
<dbReference type="GO" id="GO:0032259">
    <property type="term" value="P:methylation"/>
    <property type="evidence" value="ECO:0007669"/>
    <property type="project" value="UniProtKB-KW"/>
</dbReference>
<dbReference type="Gene3D" id="3.40.50.150">
    <property type="entry name" value="Vaccinia Virus protein VP39"/>
    <property type="match status" value="1"/>
</dbReference>
<accession>A0A7U2F554</accession>
<dbReference type="SUPFAM" id="SSF53335">
    <property type="entry name" value="S-adenosyl-L-methionine-dependent methyltransferases"/>
    <property type="match status" value="1"/>
</dbReference>
<dbReference type="OMA" id="EWIADST"/>
<feature type="domain" description="C2H2-type" evidence="8">
    <location>
        <begin position="29"/>
        <end position="50"/>
    </location>
</feature>
<keyword evidence="3 7" id="KW-0808">Transferase</keyword>
<evidence type="ECO:0000256" key="7">
    <source>
        <dbReference type="PROSITE-ProRule" id="PRU01015"/>
    </source>
</evidence>
<evidence type="ECO:0000259" key="8">
    <source>
        <dbReference type="PROSITE" id="PS00028"/>
    </source>
</evidence>
<dbReference type="Proteomes" id="UP000663193">
    <property type="component" value="Chromosome 9"/>
</dbReference>
<dbReference type="Pfam" id="PF22528">
    <property type="entry name" value="PRMT_C"/>
    <property type="match status" value="1"/>
</dbReference>
<dbReference type="CDD" id="cd02440">
    <property type="entry name" value="AdoMet_MTases"/>
    <property type="match status" value="1"/>
</dbReference>
<dbReference type="OrthoDB" id="7848332at2759"/>
<evidence type="ECO:0000256" key="6">
    <source>
        <dbReference type="ARBA" id="ARBA00049303"/>
    </source>
</evidence>
<proteinExistence type="predicted"/>
<dbReference type="Pfam" id="PF06325">
    <property type="entry name" value="PrmA"/>
    <property type="match status" value="1"/>
</dbReference>
<dbReference type="PANTHER" id="PTHR11006">
    <property type="entry name" value="PROTEIN ARGININE N-METHYLTRANSFERASE"/>
    <property type="match status" value="1"/>
</dbReference>
<dbReference type="InterPro" id="IPR029063">
    <property type="entry name" value="SAM-dependent_MTases_sf"/>
</dbReference>
<sequence>MAYSDSDAASSVGSIVEDASEPDTTTFKCLFCEQQWTRVPDMSTHCNSEHKFDLPNTIKSLGPGADELTVIKLVNFLRSEVQKGASSEKIEIPNLSGSSSDKYLQPVLEDDALLFELGDLMPDSDTKVVDYDEFEAKLQRDIPEDFSKIKITSDRDEDYFESYKGNGIHREMIEDRVRTEGYRDFIEKNAEVFAGKTVLDVGCGTGILSLFCARAGAKKVFAVDNSGIALRAKEIVAKNGYQDRIEVIQGRVEDFNTQRLIGKEKVDIIISEWMGYGLLFEGMLDSVLRARDMYLKPEGILVPSHCNIRLAPIADDEWIAQSTSEKFWKDIYGFDFSPMIGGGLLNTHEIGVFDVPEQSLCGSASSHLLEMKTVSVQDLSFKVPLRMTLDRDIQSLDAVAIWFDTLFIHPGSSQDIKTVDSIEWGRNGIPGLGFSTGPTNTPTHWHQAVLLLDKEVAQKQKFAKGTVLEGTLQYAKEKGDDRGITVTVEWEGAKDGEKVKGSVTRTMA</sequence>
<evidence type="ECO:0000256" key="4">
    <source>
        <dbReference type="ARBA" id="ARBA00022691"/>
    </source>
</evidence>
<dbReference type="RefSeq" id="XP_001796644.1">
    <property type="nucleotide sequence ID" value="XM_001796592.1"/>
</dbReference>
<evidence type="ECO:0000256" key="2">
    <source>
        <dbReference type="ARBA" id="ARBA00022603"/>
    </source>
</evidence>
<dbReference type="PROSITE" id="PS00028">
    <property type="entry name" value="ZINC_FINGER_C2H2_1"/>
    <property type="match status" value="1"/>
</dbReference>
<evidence type="ECO:0000313" key="9">
    <source>
        <dbReference type="EMBL" id="QRC98903.1"/>
    </source>
</evidence>
<dbReference type="FunFam" id="2.70.160.11:FF:000016">
    <property type="entry name" value="Protein arginine methyltransferase RmtB"/>
    <property type="match status" value="1"/>
</dbReference>
<evidence type="ECO:0000256" key="3">
    <source>
        <dbReference type="ARBA" id="ARBA00022679"/>
    </source>
</evidence>
<evidence type="ECO:0000256" key="1">
    <source>
        <dbReference type="ARBA" id="ARBA00011925"/>
    </source>
</evidence>
<keyword evidence="10" id="KW-1185">Reference proteome</keyword>
<keyword evidence="4 7" id="KW-0949">S-adenosyl-L-methionine</keyword>
<dbReference type="PANTHER" id="PTHR11006:SF123">
    <property type="entry name" value="RIBOSOMAL PROTEIN ARGININE N-METHYLTRANSFERASE RMT3"/>
    <property type="match status" value="1"/>
</dbReference>
<dbReference type="InterPro" id="IPR013087">
    <property type="entry name" value="Znf_C2H2_type"/>
</dbReference>